<evidence type="ECO:0000256" key="7">
    <source>
        <dbReference type="ARBA" id="ARBA00023211"/>
    </source>
</evidence>
<dbReference type="InterPro" id="IPR008225">
    <property type="entry name" value="F420-0_g-glutamyl_ligase"/>
</dbReference>
<dbReference type="Pfam" id="PF01996">
    <property type="entry name" value="F420_ligase"/>
    <property type="match status" value="1"/>
</dbReference>
<keyword evidence="2" id="KW-0479">Metal-binding</keyword>
<dbReference type="NCBIfam" id="TIGR01916">
    <property type="entry name" value="F420_cofE"/>
    <property type="match status" value="1"/>
</dbReference>
<evidence type="ECO:0000256" key="2">
    <source>
        <dbReference type="ARBA" id="ARBA00022723"/>
    </source>
</evidence>
<evidence type="ECO:0000256" key="1">
    <source>
        <dbReference type="ARBA" id="ARBA00022598"/>
    </source>
</evidence>
<keyword evidence="4" id="KW-0460">Magnesium</keyword>
<evidence type="ECO:0000256" key="4">
    <source>
        <dbReference type="ARBA" id="ARBA00022842"/>
    </source>
</evidence>
<dbReference type="PANTHER" id="PTHR47917">
    <property type="match status" value="1"/>
</dbReference>
<sequence>MNIQFTVTGLKTGIIVPGDDITEILLKSLRDTGLTLQDGDVMVIAENAVATAEGALVTLSENTPSPKALQYADTYGMNPHLAEAVIQESDTVIGGIPGFLLCMKNGTLLPNAGIDGSNAPEGTVVCLPRDPNKSAESIRDRIHEMTGCTPIIIIADSRTHAMRLGCSGVAIGCAGTQAVVDEVGKEDLFGRELEVTKKAVADNLASAAELVMGEAGESVPAAIIQGLSLPMEEISGIPDIAAEECLFMGAALNANPAMFK</sequence>
<dbReference type="SUPFAM" id="SSF144010">
    <property type="entry name" value="CofE-like"/>
    <property type="match status" value="1"/>
</dbReference>
<proteinExistence type="predicted"/>
<evidence type="ECO:0000259" key="8">
    <source>
        <dbReference type="Pfam" id="PF01996"/>
    </source>
</evidence>
<keyword evidence="5" id="KW-0630">Potassium</keyword>
<reference evidence="9" key="1">
    <citation type="submission" date="2022-11" db="EMBL/GenBank/DDBJ databases">
        <title>Complete genome sequence of Methanogenium organophilum DSM 3596.</title>
        <authorList>
            <person name="Chen S.-C."/>
            <person name="Lai S.-J."/>
            <person name="You Y.-T."/>
        </authorList>
    </citation>
    <scope>NUCLEOTIDE SEQUENCE</scope>
    <source>
        <strain evidence="9">DSM 3596</strain>
    </source>
</reference>
<dbReference type="EC" id="6.3.2.31" evidence="9"/>
<keyword evidence="7" id="KW-0464">Manganese</keyword>
<feature type="domain" description="Coenzyme F420:L-glutamate ligase-like" evidence="8">
    <location>
        <begin position="9"/>
        <end position="226"/>
    </location>
</feature>
<evidence type="ECO:0000313" key="10">
    <source>
        <dbReference type="Proteomes" id="UP001163096"/>
    </source>
</evidence>
<dbReference type="GeneID" id="76833445"/>
<dbReference type="Gene3D" id="3.30.1330.100">
    <property type="entry name" value="CofE-like"/>
    <property type="match status" value="1"/>
</dbReference>
<keyword evidence="6" id="KW-0342">GTP-binding</keyword>
<dbReference type="InterPro" id="IPR002847">
    <property type="entry name" value="F420-0_gamma-glut_ligase-dom"/>
</dbReference>
<dbReference type="RefSeq" id="WP_268186531.1">
    <property type="nucleotide sequence ID" value="NZ_CP113361.1"/>
</dbReference>
<name>A0A9X9S4G0_METOG</name>
<evidence type="ECO:0000256" key="5">
    <source>
        <dbReference type="ARBA" id="ARBA00022958"/>
    </source>
</evidence>
<evidence type="ECO:0000256" key="6">
    <source>
        <dbReference type="ARBA" id="ARBA00023134"/>
    </source>
</evidence>
<dbReference type="GO" id="GO:0046872">
    <property type="term" value="F:metal ion binding"/>
    <property type="evidence" value="ECO:0007669"/>
    <property type="project" value="UniProtKB-KW"/>
</dbReference>
<keyword evidence="3" id="KW-0547">Nucleotide-binding</keyword>
<protein>
    <submittedName>
        <fullName evidence="9">Coenzyme F420-0:L-glutamate ligase</fullName>
        <ecNumber evidence="9">6.3.2.31</ecNumber>
    </submittedName>
</protein>
<dbReference type="EMBL" id="CP113361">
    <property type="protein sequence ID" value="WAI01305.1"/>
    <property type="molecule type" value="Genomic_DNA"/>
</dbReference>
<dbReference type="AlphaFoldDB" id="A0A9X9S4G0"/>
<gene>
    <name evidence="9" type="primary">cofE</name>
    <name evidence="9" type="ORF">OU421_00045</name>
</gene>
<dbReference type="Gene3D" id="3.90.1660.10">
    <property type="entry name" value="CofE-like domain"/>
    <property type="match status" value="1"/>
</dbReference>
<organism evidence="9 10">
    <name type="scientific">Methanogenium organophilum</name>
    <dbReference type="NCBI Taxonomy" id="2199"/>
    <lineage>
        <taxon>Archaea</taxon>
        <taxon>Methanobacteriati</taxon>
        <taxon>Methanobacteriota</taxon>
        <taxon>Stenosarchaea group</taxon>
        <taxon>Methanomicrobia</taxon>
        <taxon>Methanomicrobiales</taxon>
        <taxon>Methanomicrobiaceae</taxon>
        <taxon>Methanogenium</taxon>
    </lineage>
</organism>
<dbReference type="KEGG" id="mou:OU421_00045"/>
<dbReference type="Proteomes" id="UP001163096">
    <property type="component" value="Chromosome"/>
</dbReference>
<dbReference type="PANTHER" id="PTHR47917:SF2">
    <property type="entry name" value="COENZYME F420:L-GLUTAMATE LIGASE-LIKE DOMAIN-CONTAINING PROTEIN"/>
    <property type="match status" value="1"/>
</dbReference>
<dbReference type="GO" id="GO:0052618">
    <property type="term" value="F:coenzyme F420-0:L-glutamate ligase activity"/>
    <property type="evidence" value="ECO:0007669"/>
    <property type="project" value="UniProtKB-EC"/>
</dbReference>
<keyword evidence="1 9" id="KW-0436">Ligase</keyword>
<evidence type="ECO:0000256" key="3">
    <source>
        <dbReference type="ARBA" id="ARBA00022741"/>
    </source>
</evidence>
<evidence type="ECO:0000313" key="9">
    <source>
        <dbReference type="EMBL" id="WAI01305.1"/>
    </source>
</evidence>
<keyword evidence="10" id="KW-1185">Reference proteome</keyword>
<dbReference type="GO" id="GO:0005525">
    <property type="term" value="F:GTP binding"/>
    <property type="evidence" value="ECO:0007669"/>
    <property type="project" value="UniProtKB-KW"/>
</dbReference>
<accession>A0A9X9S4G0</accession>